<evidence type="ECO:0000313" key="2">
    <source>
        <dbReference type="EMBL" id="CAF0756291.1"/>
    </source>
</evidence>
<evidence type="ECO:0000313" key="4">
    <source>
        <dbReference type="Proteomes" id="UP000677228"/>
    </source>
</evidence>
<dbReference type="EMBL" id="CAJNOK010000479">
    <property type="protein sequence ID" value="CAF0756291.1"/>
    <property type="molecule type" value="Genomic_DNA"/>
</dbReference>
<dbReference type="EMBL" id="CAJOBA010000479">
    <property type="protein sequence ID" value="CAF3535558.1"/>
    <property type="molecule type" value="Genomic_DNA"/>
</dbReference>
<gene>
    <name evidence="2" type="ORF">OVA965_LOCUS2300</name>
    <name evidence="3" type="ORF">TMI583_LOCUS2300</name>
</gene>
<sequence>MNVYFTFLYWLSIFWMLFFMVDIVRHRQRINLNTNKPKRASQLNISGPVGRSDVLKPIAETTSHHDLKLFDDLELNETHENNHSLIDQHANDDDNASDLEQSLEDVSLPIKRTVSHQHSRSTDERRSALDTGGINNLRAYIRHRKDSIVQHVIGYNYDDKSTAGGLYIRVGTGSS</sequence>
<evidence type="ECO:0000256" key="1">
    <source>
        <dbReference type="SAM" id="Phobius"/>
    </source>
</evidence>
<comment type="caution">
    <text evidence="2">The sequence shown here is derived from an EMBL/GenBank/DDBJ whole genome shotgun (WGS) entry which is preliminary data.</text>
</comment>
<dbReference type="Proteomes" id="UP000677228">
    <property type="component" value="Unassembled WGS sequence"/>
</dbReference>
<keyword evidence="1" id="KW-1133">Transmembrane helix</keyword>
<keyword evidence="1" id="KW-0472">Membrane</keyword>
<accession>A0A8S2CWU2</accession>
<name>A0A8S2CWU2_9BILA</name>
<dbReference type="AlphaFoldDB" id="A0A8S2CWU2"/>
<keyword evidence="1" id="KW-0812">Transmembrane</keyword>
<proteinExistence type="predicted"/>
<organism evidence="2 4">
    <name type="scientific">Didymodactylos carnosus</name>
    <dbReference type="NCBI Taxonomy" id="1234261"/>
    <lineage>
        <taxon>Eukaryota</taxon>
        <taxon>Metazoa</taxon>
        <taxon>Spiralia</taxon>
        <taxon>Gnathifera</taxon>
        <taxon>Rotifera</taxon>
        <taxon>Eurotatoria</taxon>
        <taxon>Bdelloidea</taxon>
        <taxon>Philodinida</taxon>
        <taxon>Philodinidae</taxon>
        <taxon>Didymodactylos</taxon>
    </lineage>
</organism>
<reference evidence="2" key="1">
    <citation type="submission" date="2021-02" db="EMBL/GenBank/DDBJ databases">
        <authorList>
            <person name="Nowell W R."/>
        </authorList>
    </citation>
    <scope>NUCLEOTIDE SEQUENCE</scope>
</reference>
<evidence type="ECO:0000313" key="3">
    <source>
        <dbReference type="EMBL" id="CAF3535558.1"/>
    </source>
</evidence>
<dbReference type="Proteomes" id="UP000682733">
    <property type="component" value="Unassembled WGS sequence"/>
</dbReference>
<protein>
    <submittedName>
        <fullName evidence="2">Uncharacterized protein</fullName>
    </submittedName>
</protein>
<feature type="transmembrane region" description="Helical" evidence="1">
    <location>
        <begin position="6"/>
        <end position="24"/>
    </location>
</feature>